<dbReference type="GO" id="GO:0016020">
    <property type="term" value="C:membrane"/>
    <property type="evidence" value="ECO:0007669"/>
    <property type="project" value="UniProtKB-SubCell"/>
</dbReference>
<dbReference type="EMBL" id="AP022870">
    <property type="protein sequence ID" value="BCB76357.1"/>
    <property type="molecule type" value="Genomic_DNA"/>
</dbReference>
<dbReference type="InterPro" id="IPR052185">
    <property type="entry name" value="IPC_Synthase-Related"/>
</dbReference>
<accession>A0A6F8XRC6</accession>
<feature type="domain" description="Inositolphosphotransferase Aur1/Ipt1" evidence="9">
    <location>
        <begin position="46"/>
        <end position="227"/>
    </location>
</feature>
<feature type="region of interest" description="Disordered" evidence="5">
    <location>
        <begin position="651"/>
        <end position="671"/>
    </location>
</feature>
<dbReference type="AlphaFoldDB" id="A0A6F8XRC6"/>
<evidence type="ECO:0000256" key="3">
    <source>
        <dbReference type="ARBA" id="ARBA00022989"/>
    </source>
</evidence>
<feature type="domain" description="O-acyltransferase WSD1 C-terminal" evidence="8">
    <location>
        <begin position="502"/>
        <end position="646"/>
    </location>
</feature>
<evidence type="ECO:0000313" key="10">
    <source>
        <dbReference type="EMBL" id="BCB76357.1"/>
    </source>
</evidence>
<feature type="domain" description="O-acyltransferase WSD1-like N-terminal" evidence="7">
    <location>
        <begin position="241"/>
        <end position="381"/>
    </location>
</feature>
<name>A0A6F8XRC6_9ACTN</name>
<dbReference type="InterPro" id="IPR023213">
    <property type="entry name" value="CAT-like_dom_sf"/>
</dbReference>
<feature type="transmembrane region" description="Helical" evidence="6">
    <location>
        <begin position="188"/>
        <end position="205"/>
    </location>
</feature>
<evidence type="ECO:0000256" key="2">
    <source>
        <dbReference type="ARBA" id="ARBA00022692"/>
    </source>
</evidence>
<dbReference type="Pfam" id="PF06974">
    <property type="entry name" value="WS_DGAT_C"/>
    <property type="match status" value="1"/>
</dbReference>
<dbReference type="Pfam" id="PF14378">
    <property type="entry name" value="PAP2_3"/>
    <property type="match status" value="1"/>
</dbReference>
<keyword evidence="4 6" id="KW-0472">Membrane</keyword>
<keyword evidence="2 6" id="KW-0812">Transmembrane</keyword>
<evidence type="ECO:0000259" key="7">
    <source>
        <dbReference type="Pfam" id="PF03007"/>
    </source>
</evidence>
<dbReference type="KEGG" id="pfla:Pflav_027670"/>
<reference evidence="10 11" key="2">
    <citation type="submission" date="2020-03" db="EMBL/GenBank/DDBJ databases">
        <authorList>
            <person name="Ichikawa N."/>
            <person name="Kimura A."/>
            <person name="Kitahashi Y."/>
            <person name="Uohara A."/>
        </authorList>
    </citation>
    <scope>NUCLEOTIDE SEQUENCE [LARGE SCALE GENOMIC DNA]</scope>
    <source>
        <strain evidence="10 11">NBRC 107702</strain>
    </source>
</reference>
<organism evidence="10 11">
    <name type="scientific">Phytohabitans flavus</name>
    <dbReference type="NCBI Taxonomy" id="1076124"/>
    <lineage>
        <taxon>Bacteria</taxon>
        <taxon>Bacillati</taxon>
        <taxon>Actinomycetota</taxon>
        <taxon>Actinomycetes</taxon>
        <taxon>Micromonosporales</taxon>
        <taxon>Micromonosporaceae</taxon>
    </lineage>
</organism>
<keyword evidence="3 6" id="KW-1133">Transmembrane helix</keyword>
<evidence type="ECO:0000256" key="1">
    <source>
        <dbReference type="ARBA" id="ARBA00004141"/>
    </source>
</evidence>
<evidence type="ECO:0000259" key="9">
    <source>
        <dbReference type="Pfam" id="PF14378"/>
    </source>
</evidence>
<evidence type="ECO:0000256" key="4">
    <source>
        <dbReference type="ARBA" id="ARBA00023136"/>
    </source>
</evidence>
<dbReference type="InterPro" id="IPR004255">
    <property type="entry name" value="O-acyltransferase_WSD1_N"/>
</dbReference>
<dbReference type="GO" id="GO:0045017">
    <property type="term" value="P:glycerolipid biosynthetic process"/>
    <property type="evidence" value="ECO:0007669"/>
    <property type="project" value="InterPro"/>
</dbReference>
<proteinExistence type="predicted"/>
<dbReference type="GO" id="GO:0004144">
    <property type="term" value="F:diacylglycerol O-acyltransferase activity"/>
    <property type="evidence" value="ECO:0007669"/>
    <property type="project" value="InterPro"/>
</dbReference>
<feature type="transmembrane region" description="Helical" evidence="6">
    <location>
        <begin position="162"/>
        <end position="181"/>
    </location>
</feature>
<feature type="transmembrane region" description="Helical" evidence="6">
    <location>
        <begin position="81"/>
        <end position="98"/>
    </location>
</feature>
<comment type="subcellular location">
    <subcellularLocation>
        <location evidence="1">Membrane</location>
        <topology evidence="1">Multi-pass membrane protein</topology>
    </subcellularLocation>
</comment>
<evidence type="ECO:0000256" key="6">
    <source>
        <dbReference type="SAM" id="Phobius"/>
    </source>
</evidence>
<evidence type="ECO:0000259" key="8">
    <source>
        <dbReference type="Pfam" id="PF06974"/>
    </source>
</evidence>
<dbReference type="InterPro" id="IPR026841">
    <property type="entry name" value="Aur1/Ipt1"/>
</dbReference>
<keyword evidence="11" id="KW-1185">Reference proteome</keyword>
<protein>
    <submittedName>
        <fullName evidence="10">Uncharacterized protein</fullName>
    </submittedName>
</protein>
<dbReference type="PANTHER" id="PTHR31310:SF7">
    <property type="entry name" value="PA-PHOSPHATASE RELATED-FAMILY PROTEIN DDB_G0268928"/>
    <property type="match status" value="1"/>
</dbReference>
<dbReference type="Proteomes" id="UP000502508">
    <property type="component" value="Chromosome"/>
</dbReference>
<dbReference type="SUPFAM" id="SSF52777">
    <property type="entry name" value="CoA-dependent acyltransferases"/>
    <property type="match status" value="2"/>
</dbReference>
<dbReference type="InterPro" id="IPR009721">
    <property type="entry name" value="O-acyltransferase_WSD1_C"/>
</dbReference>
<dbReference type="PANTHER" id="PTHR31310">
    <property type="match status" value="1"/>
</dbReference>
<evidence type="ECO:0000313" key="11">
    <source>
        <dbReference type="Proteomes" id="UP000502508"/>
    </source>
</evidence>
<dbReference type="Gene3D" id="3.30.559.10">
    <property type="entry name" value="Chloramphenicol acetyltransferase-like domain"/>
    <property type="match status" value="1"/>
</dbReference>
<gene>
    <name evidence="10" type="ORF">Pflav_027670</name>
</gene>
<dbReference type="Pfam" id="PF03007">
    <property type="entry name" value="WS_DGAT_cat"/>
    <property type="match status" value="1"/>
</dbReference>
<evidence type="ECO:0000256" key="5">
    <source>
        <dbReference type="SAM" id="MobiDB-lite"/>
    </source>
</evidence>
<sequence>MTTGGKPERPPWVREIAIGLAVFAVYAVVTSRDWPGRRETAMARSRQIFDLERALHIDIEPALNRWLVPHDTLRVIANYEYATTYIVSALALIFWLYWRRPPVYRWARNSFVLVNLLSIACFAVYPVAPPRLVHGLGFVDTVLLGQTWGSWGSPLVSHANELAAMPSLHFAWAVWVSVMLAAYAGGRLVQLASAVHVGVTALVIMATANHYLLDAVAGALVALLCVAVTKPSPGRGERVAAADAFFLHVESAAAPQQVGGLALLDSADRPDLRDAVEGVVRAHLHEMPRFRQRLSAPSRWRRPRWVDHPDLDWAWHVPERQVSAADGDAALHALVAEVAATPLPRDRPMWRFVVVTGLSGGRAAVIVLVHHAVADGIGTVAHALKVFEPALPVQAPGPAARLGRVRAALGTAVGLAQLATDGRPANRYPTSATALRRFGTLEVPLDTVRSLARRHGTRVSDVLLTAVAGGLRRMLPDPDQAASRLRVAVTLTVRDPTSTAEGNSTAAVMTDLPLGPLPEAERLAGVAASCRRLRTGTRAIASRFVMVRLAGLLPAPVHAWFARTVYGARFFQAIVSNMPGPPIQLSLAGVPIIGAHPILPLAPGTPLTVGALGWNGSLCIGISADPALLDDADELAASIGGVLDELRSCAPDGSVTPAGGPAADRSGAAGR</sequence>
<reference evidence="10 11" key="1">
    <citation type="submission" date="2020-03" db="EMBL/GenBank/DDBJ databases">
        <title>Whole genome shotgun sequence of Phytohabitans flavus NBRC 107702.</title>
        <authorList>
            <person name="Komaki H."/>
            <person name="Tamura T."/>
        </authorList>
    </citation>
    <scope>NUCLEOTIDE SEQUENCE [LARGE SCALE GENOMIC DNA]</scope>
    <source>
        <strain evidence="10 11">NBRC 107702</strain>
    </source>
</reference>
<dbReference type="RefSeq" id="WP_173036434.1">
    <property type="nucleotide sequence ID" value="NZ_AP022870.1"/>
</dbReference>
<feature type="transmembrane region" description="Helical" evidence="6">
    <location>
        <begin position="12"/>
        <end position="29"/>
    </location>
</feature>
<dbReference type="CDD" id="cd03386">
    <property type="entry name" value="PAP2_Aur1_like"/>
    <property type="match status" value="1"/>
</dbReference>
<feature type="transmembrane region" description="Helical" evidence="6">
    <location>
        <begin position="110"/>
        <end position="128"/>
    </location>
</feature>